<reference evidence="6 7" key="1">
    <citation type="submission" date="2024-02" db="EMBL/GenBank/DDBJ databases">
        <title>De novo assembly and annotation of 12 fungi associated with fruit tree decline syndrome in Ontario, Canada.</title>
        <authorList>
            <person name="Sulman M."/>
            <person name="Ellouze W."/>
            <person name="Ilyukhin E."/>
        </authorList>
    </citation>
    <scope>NUCLEOTIDE SEQUENCE [LARGE SCALE GENOMIC DNA]</scope>
    <source>
        <strain evidence="6 7">M11/M66-122</strain>
    </source>
</reference>
<dbReference type="EMBL" id="JAKJXP020000103">
    <property type="protein sequence ID" value="KAK7746068.1"/>
    <property type="molecule type" value="Genomic_DNA"/>
</dbReference>
<dbReference type="InterPro" id="IPR057942">
    <property type="entry name" value="TPR_TNPO3_IPO13_3rd"/>
</dbReference>
<comment type="subcellular location">
    <subcellularLocation>
        <location evidence="1">Nucleus</location>
    </subcellularLocation>
</comment>
<dbReference type="GO" id="GO:0005737">
    <property type="term" value="C:cytoplasm"/>
    <property type="evidence" value="ECO:0007669"/>
    <property type="project" value="TreeGrafter"/>
</dbReference>
<dbReference type="PANTHER" id="PTHR12363">
    <property type="entry name" value="TRANSPORTIN 3 AND IMPORTIN 13"/>
    <property type="match status" value="1"/>
</dbReference>
<proteinExistence type="inferred from homology"/>
<dbReference type="GO" id="GO:0006606">
    <property type="term" value="P:protein import into nucleus"/>
    <property type="evidence" value="ECO:0007669"/>
    <property type="project" value="TreeGrafter"/>
</dbReference>
<keyword evidence="5" id="KW-0539">Nucleus</keyword>
<comment type="similarity">
    <text evidence="2">Belongs to the importin beta family.</text>
</comment>
<comment type="caution">
    <text evidence="6">The sequence shown here is derived from an EMBL/GenBank/DDBJ whole genome shotgun (WGS) entry which is preliminary data.</text>
</comment>
<dbReference type="SUPFAM" id="SSF48371">
    <property type="entry name" value="ARM repeat"/>
    <property type="match status" value="1"/>
</dbReference>
<keyword evidence="3" id="KW-0813">Transport</keyword>
<dbReference type="Pfam" id="PF18806">
    <property type="entry name" value="Importin_rep_3"/>
    <property type="match status" value="1"/>
</dbReference>
<evidence type="ECO:0000256" key="1">
    <source>
        <dbReference type="ARBA" id="ARBA00004123"/>
    </source>
</evidence>
<dbReference type="GO" id="GO:0005634">
    <property type="term" value="C:nucleus"/>
    <property type="evidence" value="ECO:0007669"/>
    <property type="project" value="UniProtKB-SubCell"/>
</dbReference>
<dbReference type="InterPro" id="IPR011989">
    <property type="entry name" value="ARM-like"/>
</dbReference>
<evidence type="ECO:0000313" key="7">
    <source>
        <dbReference type="Proteomes" id="UP001320420"/>
    </source>
</evidence>
<protein>
    <submittedName>
        <fullName evidence="6">Member of the karyopherin-beta</fullName>
    </submittedName>
</protein>
<accession>A0AAN9UEA8</accession>
<dbReference type="InterPro" id="IPR016024">
    <property type="entry name" value="ARM-type_fold"/>
</dbReference>
<dbReference type="InterPro" id="IPR051345">
    <property type="entry name" value="Importin_beta-like_NTR"/>
</dbReference>
<dbReference type="Gene3D" id="1.25.10.10">
    <property type="entry name" value="Leucine-rich Repeat Variant"/>
    <property type="match status" value="1"/>
</dbReference>
<dbReference type="PANTHER" id="PTHR12363:SF33">
    <property type="entry name" value="IMPORTIN-13"/>
    <property type="match status" value="1"/>
</dbReference>
<dbReference type="Proteomes" id="UP001320420">
    <property type="component" value="Unassembled WGS sequence"/>
</dbReference>
<evidence type="ECO:0000256" key="2">
    <source>
        <dbReference type="ARBA" id="ARBA00007991"/>
    </source>
</evidence>
<evidence type="ECO:0000313" key="6">
    <source>
        <dbReference type="EMBL" id="KAK7746068.1"/>
    </source>
</evidence>
<evidence type="ECO:0000256" key="4">
    <source>
        <dbReference type="ARBA" id="ARBA00022927"/>
    </source>
</evidence>
<gene>
    <name evidence="6" type="primary">PDR6</name>
    <name evidence="6" type="ORF">SLS62_009593</name>
</gene>
<keyword evidence="4" id="KW-0653">Protein transport</keyword>
<name>A0AAN9UEA8_9PEZI</name>
<dbReference type="AlphaFoldDB" id="A0AAN9UEA8"/>
<dbReference type="InterPro" id="IPR040520">
    <property type="entry name" value="Importin_rep_3"/>
</dbReference>
<sequence length="930" mass="104105">MDVRTPTTLEEVEHLIHRLYGSSEEAEVRVQIQEVLQRFQKSPEGWQLSQALIARPGDNIKVFGVLTIIVKLNTESLSEETALSVLQNIISWLLNALQDGSGTYVLKKLCSALVTHFRHYCVLWPDCIRHLVHCLHANQSLLPSQSPSSTVELVQGLAPETLRSAIWFTMVLAEEAERLLQSDTTQTLTVLECVASNTHDAKSIMEYFLTLPSSPVTLSCQQAAVKCLHPWIVYGQKASKRSVIEELQTLVQPVIQCLAIDDLYEPAIQLLTDTLEDWEHFFTADHINTLYAFFGSPWAQQRYRGLCQGDFDTDSVKFGLFLLAFANAQQRELMDMTDNRALSFLDGLTNLLKIDCLFADDEIFIQALEFWGQYVESLSMEYPSDSFKWDQPPLLQIRDVLSSAWRKLQFPDPDVFGSWDSTERNAFSEARKDLADLLQYVHTMTGRPLVALFADSILLALEKANWAEVEAATFCLGALSDCISEKETNDDILTRVFGSPLFDLLRQTQSALPSRVRRTCLSLVERYSDYFGRNEVYLESALNLLFTAVEDPHLALSASKSIYKLCSSCRQHFTSQVNAFIQHYSNLRDGQKLESLPEERIVGAIACIIQAVPDPLSKADSFRRLLFVINIDIDACMQLRSYVPGTVVAVDNPGILIQLKDKFSAQGEVVEVLCSILKAGFSETEPGPFVFPPEMVTAFITSTWHNRTPVVVNTASAFLSSLNFGKYRPYASQALAQLLPWVLGLLSQLPNPDDDPELTQSCIEFIQKAMLRRPDVFMSQSSHSLEFIFTIALKLLDGDEPLPKGAAAEFWAAFIPLKADDQNTQAALDSAMAQLGPSIARSLILNIGGNAARSQLDKLSDPLKRLVVQHVNARHWLEAALNDPSFPGEKAAPADKAMFLKKVLSLRGQRGTNQVVKDFWCVCRGLDSYH</sequence>
<organism evidence="6 7">
    <name type="scientific">Diatrype stigma</name>
    <dbReference type="NCBI Taxonomy" id="117547"/>
    <lineage>
        <taxon>Eukaryota</taxon>
        <taxon>Fungi</taxon>
        <taxon>Dikarya</taxon>
        <taxon>Ascomycota</taxon>
        <taxon>Pezizomycotina</taxon>
        <taxon>Sordariomycetes</taxon>
        <taxon>Xylariomycetidae</taxon>
        <taxon>Xylariales</taxon>
        <taxon>Diatrypaceae</taxon>
        <taxon>Diatrype</taxon>
    </lineage>
</organism>
<keyword evidence="7" id="KW-1185">Reference proteome</keyword>
<dbReference type="Pfam" id="PF24140">
    <property type="entry name" value="TPR_TNPO3_IPO13_3rd"/>
    <property type="match status" value="1"/>
</dbReference>
<evidence type="ECO:0000256" key="3">
    <source>
        <dbReference type="ARBA" id="ARBA00022448"/>
    </source>
</evidence>
<evidence type="ECO:0000256" key="5">
    <source>
        <dbReference type="ARBA" id="ARBA00023242"/>
    </source>
</evidence>